<dbReference type="FunFam" id="3.20.20.140:FF:000059">
    <property type="entry name" value="Histidinol-phosphatase"/>
    <property type="match status" value="1"/>
</dbReference>
<evidence type="ECO:0000256" key="4">
    <source>
        <dbReference type="ARBA" id="ARBA00022605"/>
    </source>
</evidence>
<dbReference type="Proteomes" id="UP000078544">
    <property type="component" value="Unassembled WGS sequence"/>
</dbReference>
<comment type="similarity">
    <text evidence="2 8">Belongs to the PHP hydrolase family. HisK subfamily.</text>
</comment>
<dbReference type="InterPro" id="IPR004013">
    <property type="entry name" value="PHP_dom"/>
</dbReference>
<dbReference type="AlphaFoldDB" id="A0A167ZES0"/>
<dbReference type="PANTHER" id="PTHR21039:SF0">
    <property type="entry name" value="HISTIDINOL-PHOSPHATASE"/>
    <property type="match status" value="1"/>
</dbReference>
<comment type="pathway">
    <text evidence="1 8">Amino-acid biosynthesis; L-histidine biosynthesis; L-histidine from 5-phospho-alpha-D-ribose 1-diphosphate: step 8/9.</text>
</comment>
<dbReference type="InterPro" id="IPR016195">
    <property type="entry name" value="Pol/histidinol_Pase-like"/>
</dbReference>
<evidence type="ECO:0000313" key="10">
    <source>
        <dbReference type="EMBL" id="KZZ92564.1"/>
    </source>
</evidence>
<dbReference type="Pfam" id="PF02811">
    <property type="entry name" value="PHP"/>
    <property type="match status" value="1"/>
</dbReference>
<dbReference type="Gene3D" id="3.20.20.140">
    <property type="entry name" value="Metal-dependent hydrolases"/>
    <property type="match status" value="1"/>
</dbReference>
<reference evidence="10 11" key="1">
    <citation type="journal article" date="2016" name="Genome Biol. Evol.">
        <title>Divergent and convergent evolution of fungal pathogenicity.</title>
        <authorList>
            <person name="Shang Y."/>
            <person name="Xiao G."/>
            <person name="Zheng P."/>
            <person name="Cen K."/>
            <person name="Zhan S."/>
            <person name="Wang C."/>
        </authorList>
    </citation>
    <scope>NUCLEOTIDE SEQUENCE [LARGE SCALE GENOMIC DNA]</scope>
    <source>
        <strain evidence="10 11">RCEF 2490</strain>
    </source>
</reference>
<dbReference type="STRING" id="1081109.A0A167ZES0"/>
<evidence type="ECO:0000256" key="7">
    <source>
        <dbReference type="ARBA" id="ARBA00049158"/>
    </source>
</evidence>
<dbReference type="InterPro" id="IPR010140">
    <property type="entry name" value="Histidinol_P_phosphatase_HisJ"/>
</dbReference>
<comment type="catalytic activity">
    <reaction evidence="7 8">
        <text>L-histidinol phosphate + H2O = L-histidinol + phosphate</text>
        <dbReference type="Rhea" id="RHEA:14465"/>
        <dbReference type="ChEBI" id="CHEBI:15377"/>
        <dbReference type="ChEBI" id="CHEBI:43474"/>
        <dbReference type="ChEBI" id="CHEBI:57699"/>
        <dbReference type="ChEBI" id="CHEBI:57980"/>
        <dbReference type="EC" id="3.1.3.15"/>
    </reaction>
</comment>
<dbReference type="UniPathway" id="UPA00031">
    <property type="reaction ID" value="UER00013"/>
</dbReference>
<evidence type="ECO:0000313" key="11">
    <source>
        <dbReference type="Proteomes" id="UP000078544"/>
    </source>
</evidence>
<organism evidence="10 11">
    <name type="scientific">Moelleriella libera RCEF 2490</name>
    <dbReference type="NCBI Taxonomy" id="1081109"/>
    <lineage>
        <taxon>Eukaryota</taxon>
        <taxon>Fungi</taxon>
        <taxon>Dikarya</taxon>
        <taxon>Ascomycota</taxon>
        <taxon>Pezizomycotina</taxon>
        <taxon>Sordariomycetes</taxon>
        <taxon>Hypocreomycetidae</taxon>
        <taxon>Hypocreales</taxon>
        <taxon>Clavicipitaceae</taxon>
        <taxon>Moelleriella</taxon>
    </lineage>
</organism>
<evidence type="ECO:0000256" key="5">
    <source>
        <dbReference type="ARBA" id="ARBA00022801"/>
    </source>
</evidence>
<dbReference type="GO" id="GO:0000105">
    <property type="term" value="P:L-histidine biosynthetic process"/>
    <property type="evidence" value="ECO:0007669"/>
    <property type="project" value="UniProtKB-UniRule"/>
</dbReference>
<evidence type="ECO:0000259" key="9">
    <source>
        <dbReference type="Pfam" id="PF02811"/>
    </source>
</evidence>
<evidence type="ECO:0000256" key="3">
    <source>
        <dbReference type="ARBA" id="ARBA00013085"/>
    </source>
</evidence>
<keyword evidence="11" id="KW-1185">Reference proteome</keyword>
<comment type="caution">
    <text evidence="10">The sequence shown here is derived from an EMBL/GenBank/DDBJ whole genome shotgun (WGS) entry which is preliminary data.</text>
</comment>
<protein>
    <recommendedName>
        <fullName evidence="3 8">Histidinol-phosphatase</fullName>
        <shortName evidence="8">HolPase</shortName>
        <ecNumber evidence="3 8">3.1.3.15</ecNumber>
    </recommendedName>
</protein>
<evidence type="ECO:0000256" key="2">
    <source>
        <dbReference type="ARBA" id="ARBA00009152"/>
    </source>
</evidence>
<keyword evidence="6 8" id="KW-0368">Histidine biosynthesis</keyword>
<proteinExistence type="inferred from homology"/>
<dbReference type="CDD" id="cd12110">
    <property type="entry name" value="PHP_HisPPase_Hisj_like"/>
    <property type="match status" value="1"/>
</dbReference>
<dbReference type="GO" id="GO:0005737">
    <property type="term" value="C:cytoplasm"/>
    <property type="evidence" value="ECO:0007669"/>
    <property type="project" value="TreeGrafter"/>
</dbReference>
<evidence type="ECO:0000256" key="8">
    <source>
        <dbReference type="RuleBase" id="RU366003"/>
    </source>
</evidence>
<dbReference type="NCBIfam" id="TIGR01856">
    <property type="entry name" value="hisJ_fam"/>
    <property type="match status" value="1"/>
</dbReference>
<dbReference type="SUPFAM" id="SSF89550">
    <property type="entry name" value="PHP domain-like"/>
    <property type="match status" value="1"/>
</dbReference>
<evidence type="ECO:0000256" key="6">
    <source>
        <dbReference type="ARBA" id="ARBA00023102"/>
    </source>
</evidence>
<dbReference type="OrthoDB" id="5957391at2759"/>
<evidence type="ECO:0000256" key="1">
    <source>
        <dbReference type="ARBA" id="ARBA00004970"/>
    </source>
</evidence>
<dbReference type="GO" id="GO:0004401">
    <property type="term" value="F:histidinol-phosphatase activity"/>
    <property type="evidence" value="ECO:0007669"/>
    <property type="project" value="UniProtKB-UniRule"/>
</dbReference>
<dbReference type="EC" id="3.1.3.15" evidence="3 8"/>
<gene>
    <name evidence="10" type="ORF">AAL_06190</name>
</gene>
<sequence length="309" mass="35229">MAFTMHSHSGQFCPGHAVDQLEDIVQRAIALGFTTMGLTEHMPRYEERDLYPEERDDPQQSLAVLPLRHEAYLVEAQRLQQKYASSIHIIIGFEAEYIRSCFAPSVRELAQPPCVDYFIGSVHHVHSIPIDYDHDMFAAAVRAAGGSEERLYEDYYDLQFEMLTALEPKIVGHFDLIRLKSQHPGRDIRQWTGVWQKVLRNLQLIRQQGGWLECNTAALRKGLEEPYPCRPIAEEWIAMGGQFTMSDDSHGIAQVSTNYTQGLSYLESLGVKTLWTFLRQPQIGAPSSSKARLLDKAVPVEEFRAHFKP</sequence>
<name>A0A167ZES0_9HYPO</name>
<accession>A0A167ZES0</accession>
<dbReference type="PANTHER" id="PTHR21039">
    <property type="entry name" value="HISTIDINOL PHOSPHATASE-RELATED"/>
    <property type="match status" value="1"/>
</dbReference>
<dbReference type="EMBL" id="AZGY01000015">
    <property type="protein sequence ID" value="KZZ92564.1"/>
    <property type="molecule type" value="Genomic_DNA"/>
</dbReference>
<keyword evidence="5 8" id="KW-0378">Hydrolase</keyword>
<keyword evidence="4 8" id="KW-0028">Amino-acid biosynthesis</keyword>
<feature type="domain" description="PHP" evidence="9">
    <location>
        <begin position="5"/>
        <end position="217"/>
    </location>
</feature>